<reference evidence="3" key="1">
    <citation type="submission" date="2020-01" db="EMBL/GenBank/DDBJ databases">
        <authorList>
            <person name="Mishra B."/>
        </authorList>
    </citation>
    <scope>NUCLEOTIDE SEQUENCE [LARGE SCALE GENOMIC DNA]</scope>
</reference>
<comment type="caution">
    <text evidence="3">The sequence shown here is derived from an EMBL/GenBank/DDBJ whole genome shotgun (WGS) entry which is preliminary data.</text>
</comment>
<sequence length="231" mass="25294">MSSSSSSSGSGSGSPCGACKFLRRKCAKGCVFAPYFCHEQGASHFAAIHKVFGASNASKLLSQLPTSDRCEAAITISYEAQARLQDPIYGCVSHIFALQQQVVNLQAQLEILKQQAAQSMMFADSPSSENPNSYYADTAKTPSNYQHDYHQEHQNLYHHHHHHHADQTHLVYQSGSSGMVHLGDATADSYHTENPSGGFSSYSDLEQHLNTFNQDHLKELQPGALGFISFS</sequence>
<proteinExistence type="inferred from homology"/>
<dbReference type="Pfam" id="PF03195">
    <property type="entry name" value="LOB"/>
    <property type="match status" value="1"/>
</dbReference>
<dbReference type="GO" id="GO:0009755">
    <property type="term" value="P:hormone-mediated signaling pathway"/>
    <property type="evidence" value="ECO:0007669"/>
    <property type="project" value="TreeGrafter"/>
</dbReference>
<dbReference type="PANTHER" id="PTHR31529">
    <property type="entry name" value="LOB DOMAIN CONTAINING PROTEIN"/>
    <property type="match status" value="1"/>
</dbReference>
<dbReference type="PANTHER" id="PTHR31529:SF57">
    <property type="entry name" value="LOB DOMAIN-CONTAINING PROTEIN 29"/>
    <property type="match status" value="1"/>
</dbReference>
<dbReference type="Proteomes" id="UP000467841">
    <property type="component" value="Unassembled WGS sequence"/>
</dbReference>
<comment type="similarity">
    <text evidence="1">Belongs to the LOB domain-containing protein family.</text>
</comment>
<protein>
    <recommendedName>
        <fullName evidence="2">LOB domain-containing protein</fullName>
    </recommendedName>
</protein>
<evidence type="ECO:0000313" key="4">
    <source>
        <dbReference type="Proteomes" id="UP000467841"/>
    </source>
</evidence>
<organism evidence="3 4">
    <name type="scientific">Microthlaspi erraticum</name>
    <dbReference type="NCBI Taxonomy" id="1685480"/>
    <lineage>
        <taxon>Eukaryota</taxon>
        <taxon>Viridiplantae</taxon>
        <taxon>Streptophyta</taxon>
        <taxon>Embryophyta</taxon>
        <taxon>Tracheophyta</taxon>
        <taxon>Spermatophyta</taxon>
        <taxon>Magnoliopsida</taxon>
        <taxon>eudicotyledons</taxon>
        <taxon>Gunneridae</taxon>
        <taxon>Pentapetalae</taxon>
        <taxon>rosids</taxon>
        <taxon>malvids</taxon>
        <taxon>Brassicales</taxon>
        <taxon>Brassicaceae</taxon>
        <taxon>Coluteocarpeae</taxon>
        <taxon>Microthlaspi</taxon>
    </lineage>
</organism>
<keyword evidence="4" id="KW-1185">Reference proteome</keyword>
<dbReference type="EMBL" id="CACVBM020001829">
    <property type="protein sequence ID" value="CAA7060666.1"/>
    <property type="molecule type" value="Genomic_DNA"/>
</dbReference>
<dbReference type="PROSITE" id="PS50891">
    <property type="entry name" value="LOB"/>
    <property type="match status" value="1"/>
</dbReference>
<accession>A0A6D2L738</accession>
<dbReference type="InterPro" id="IPR004883">
    <property type="entry name" value="LOB"/>
</dbReference>
<evidence type="ECO:0000313" key="3">
    <source>
        <dbReference type="EMBL" id="CAA7060666.1"/>
    </source>
</evidence>
<dbReference type="AlphaFoldDB" id="A0A6D2L738"/>
<gene>
    <name evidence="3" type="ORF">MERR_LOCUS47902</name>
</gene>
<evidence type="ECO:0000256" key="1">
    <source>
        <dbReference type="ARBA" id="ARBA00005474"/>
    </source>
</evidence>
<evidence type="ECO:0000259" key="2">
    <source>
        <dbReference type="PROSITE" id="PS50891"/>
    </source>
</evidence>
<dbReference type="OrthoDB" id="668748at2759"/>
<name>A0A6D2L738_9BRAS</name>
<dbReference type="GO" id="GO:0045893">
    <property type="term" value="P:positive regulation of DNA-templated transcription"/>
    <property type="evidence" value="ECO:0007669"/>
    <property type="project" value="TreeGrafter"/>
</dbReference>
<dbReference type="GO" id="GO:0005634">
    <property type="term" value="C:nucleus"/>
    <property type="evidence" value="ECO:0007669"/>
    <property type="project" value="TreeGrafter"/>
</dbReference>
<feature type="domain" description="LOB" evidence="2">
    <location>
        <begin position="14"/>
        <end position="116"/>
    </location>
</feature>